<proteinExistence type="predicted"/>
<name>A0AB33K5G1_9ACTN</name>
<evidence type="ECO:0000313" key="1">
    <source>
        <dbReference type="EMBL" id="BFP50877.1"/>
    </source>
</evidence>
<organism evidence="1">
    <name type="scientific">Streptomyces sp. CMC78</name>
    <dbReference type="NCBI Taxonomy" id="3231512"/>
    <lineage>
        <taxon>Bacteria</taxon>
        <taxon>Bacillati</taxon>
        <taxon>Actinomycetota</taxon>
        <taxon>Actinomycetes</taxon>
        <taxon>Kitasatosporales</taxon>
        <taxon>Streptomycetaceae</taxon>
        <taxon>Streptomyces</taxon>
    </lineage>
</organism>
<accession>A0AB33K5G1</accession>
<dbReference type="KEGG" id="stcm:SCMC78_06840"/>
<gene>
    <name evidence="1" type="ORF">SCMC78_06840</name>
</gene>
<dbReference type="EMBL" id="AP035884">
    <property type="protein sequence ID" value="BFP50877.1"/>
    <property type="molecule type" value="Genomic_DNA"/>
</dbReference>
<protein>
    <submittedName>
        <fullName evidence="1">Uncharacterized protein</fullName>
    </submittedName>
</protein>
<dbReference type="AlphaFoldDB" id="A0AB33K5G1"/>
<reference evidence="1" key="1">
    <citation type="submission" date="2024-07" db="EMBL/GenBank/DDBJ databases">
        <title>Complete genome sequences of cellulolytic bacteria, Kitasatospora sp. CMC57 and Streptomyces sp. CMC78, isolated from Japanese agricultural soil.</title>
        <authorList>
            <person name="Hashimoto T."/>
            <person name="Ito M."/>
            <person name="Iwamoto M."/>
            <person name="Fukahori D."/>
            <person name="Shoda T."/>
            <person name="Sakoda M."/>
            <person name="Morohoshi T."/>
            <person name="Mitsuboshi M."/>
            <person name="Nishizawa T."/>
        </authorList>
    </citation>
    <scope>NUCLEOTIDE SEQUENCE</scope>
    <source>
        <strain evidence="1">CMC78</strain>
    </source>
</reference>
<sequence length="69" mass="7490">MAICTGQPLGSDGRAGWMARRLTDRLVGRPAVRFGYQVPAAGVRKRRRYSAGAVARVFTKARRMASGVP</sequence>